<dbReference type="Pfam" id="PF06378">
    <property type="entry name" value="SSAP_Sak"/>
    <property type="match status" value="1"/>
</dbReference>
<dbReference type="EMBL" id="ABFEVW020000017">
    <property type="protein sequence ID" value="EKU3569219.1"/>
    <property type="molecule type" value="Genomic_DNA"/>
</dbReference>
<protein>
    <submittedName>
        <fullName evidence="3">DUF1071 domain-containing protein</fullName>
    </submittedName>
</protein>
<dbReference type="AlphaFoldDB" id="A0AAD2YRS5"/>
<reference evidence="3" key="1">
    <citation type="submission" date="2023-06" db="EMBL/GenBank/DDBJ databases">
        <authorList>
            <consortium name="Clinical and Environmental Microbiology Branch: Whole genome sequencing antimicrobial resistance pathogens in the healthcare setting"/>
        </authorList>
    </citation>
    <scope>NUCLEOTIDE SEQUENCE</scope>
    <source>
        <strain evidence="3">2021GN-00227</strain>
    </source>
</reference>
<feature type="region of interest" description="Disordered" evidence="1">
    <location>
        <begin position="135"/>
        <end position="159"/>
    </location>
</feature>
<feature type="compositionally biased region" description="Low complexity" evidence="1">
    <location>
        <begin position="139"/>
        <end position="159"/>
    </location>
</feature>
<dbReference type="RefSeq" id="WP_031960196.1">
    <property type="nucleotide sequence ID" value="NZ_CP033876.1"/>
</dbReference>
<proteinExistence type="predicted"/>
<sequence>MNAAINPTVLNNESANHFEQLAAISVSGHIEKKNGMSYLSWAWAVDKLMRIDPQANWSFRDPITFPDGSMMVHCDVTVFGKTMYMFLPVMDYRNKAIANPNAFDINKAMMRCLVKGIAVHGLGLYIYAGEDLPEEEKTQQGTTQPQQQQTPQNQLQQPNATQQLTAEFQQALHAIHHTQNEADLVTIYKCFKGTSFESQIVKACKAKKDMEGWSA</sequence>
<evidence type="ECO:0000313" key="3">
    <source>
        <dbReference type="EMBL" id="EKU3569219.1"/>
    </source>
</evidence>
<dbReference type="EMBL" id="ABFEVW030000017">
    <property type="protein sequence ID" value="EMN1072316.1"/>
    <property type="molecule type" value="Genomic_DNA"/>
</dbReference>
<organism evidence="3">
    <name type="scientific">Acinetobacter baumannii</name>
    <dbReference type="NCBI Taxonomy" id="470"/>
    <lineage>
        <taxon>Bacteria</taxon>
        <taxon>Pseudomonadati</taxon>
        <taxon>Pseudomonadota</taxon>
        <taxon>Gammaproteobacteria</taxon>
        <taxon>Moraxellales</taxon>
        <taxon>Moraxellaceae</taxon>
        <taxon>Acinetobacter</taxon>
        <taxon>Acinetobacter calcoaceticus/baumannii complex</taxon>
    </lineage>
</organism>
<evidence type="ECO:0000256" key="1">
    <source>
        <dbReference type="SAM" id="MobiDB-lite"/>
    </source>
</evidence>
<name>A0AAD2YRS5_ACIBA</name>
<gene>
    <name evidence="3" type="ORF">MKP18_002637</name>
</gene>
<comment type="caution">
    <text evidence="3">The sequence shown here is derived from an EMBL/GenBank/DDBJ whole genome shotgun (WGS) entry which is preliminary data.</text>
</comment>
<evidence type="ECO:0000259" key="2">
    <source>
        <dbReference type="Pfam" id="PF06378"/>
    </source>
</evidence>
<accession>A0AAD2YRS5</accession>
<dbReference type="InterPro" id="IPR009425">
    <property type="entry name" value="DSRM_SSAP"/>
</dbReference>
<feature type="domain" description="SSAP RNA binding" evidence="2">
    <location>
        <begin position="17"/>
        <end position="154"/>
    </location>
</feature>